<dbReference type="SUPFAM" id="SSF56281">
    <property type="entry name" value="Metallo-hydrolase/oxidoreductase"/>
    <property type="match status" value="1"/>
</dbReference>
<dbReference type="Pfam" id="PF13483">
    <property type="entry name" value="Lactamase_B_3"/>
    <property type="match status" value="1"/>
</dbReference>
<comment type="catalytic activity">
    <reaction evidence="4">
        <text>3',5'-cyclic UMP + H2O = UMP + H(+)</text>
        <dbReference type="Rhea" id="RHEA:70575"/>
        <dbReference type="ChEBI" id="CHEBI:15377"/>
        <dbReference type="ChEBI" id="CHEBI:15378"/>
        <dbReference type="ChEBI" id="CHEBI:57865"/>
        <dbReference type="ChEBI" id="CHEBI:184387"/>
    </reaction>
    <physiologicalReaction direction="left-to-right" evidence="4">
        <dbReference type="Rhea" id="RHEA:70576"/>
    </physiologicalReaction>
</comment>
<evidence type="ECO:0000256" key="4">
    <source>
        <dbReference type="ARBA" id="ARBA00048505"/>
    </source>
</evidence>
<dbReference type="EMBL" id="JAUSUY010000012">
    <property type="protein sequence ID" value="MDT3427394.1"/>
    <property type="molecule type" value="Genomic_DNA"/>
</dbReference>
<dbReference type="InterPro" id="IPR001279">
    <property type="entry name" value="Metallo-B-lactamas"/>
</dbReference>
<comment type="function">
    <text evidence="3">Counteracts the endogenous Pycsar antiviral defense system. Phosphodiesterase that enables metal-dependent hydrolysis of host cyclic nucleotide Pycsar defense signals such as cCMP and cUMP.</text>
</comment>
<protein>
    <recommendedName>
        <fullName evidence="5">UPF0173 metal-dependent hydrolase J2Z22_002957</fullName>
    </recommendedName>
</protein>
<dbReference type="InterPro" id="IPR036866">
    <property type="entry name" value="RibonucZ/Hydroxyglut_hydro"/>
</dbReference>
<dbReference type="Gene3D" id="3.60.15.10">
    <property type="entry name" value="Ribonuclease Z/Hydroxyacylglutathione hydrolase-like"/>
    <property type="match status" value="1"/>
</dbReference>
<evidence type="ECO:0000313" key="7">
    <source>
        <dbReference type="EMBL" id="MDT3427394.1"/>
    </source>
</evidence>
<dbReference type="RefSeq" id="WP_025697801.1">
    <property type="nucleotide sequence ID" value="NZ_JAUSUY010000012.1"/>
</dbReference>
<dbReference type="InterPro" id="IPR022877">
    <property type="entry name" value="UPF0173"/>
</dbReference>
<evidence type="ECO:0000256" key="1">
    <source>
        <dbReference type="ARBA" id="ARBA00022801"/>
    </source>
</evidence>
<comment type="caution">
    <text evidence="7">The sequence shown here is derived from an EMBL/GenBank/DDBJ whole genome shotgun (WGS) entry which is preliminary data.</text>
</comment>
<sequence length="235" mass="25433">MNISYLGHSCFLVESAGKRVIIDPFLSANPNASAKKEDIHVDAVLVTHGHADHTGDSIDIAIANQCPIVTSYELALQLAVQGASIHPMGIGGAFNFEWGRVKLTPAWHGSGIELEDNGFHYGGVASGILLTMGDTTLYHAGDTALFGDMKMIGELNRIDVALLPIGDNFTMGIDDSVIAARWLNADLTIPMHYNTFPLITQDTNKWEEQMAKKQLKGVVLNAGESYSTTSSVYRK</sequence>
<evidence type="ECO:0000256" key="5">
    <source>
        <dbReference type="HAMAP-Rule" id="MF_00457"/>
    </source>
</evidence>
<dbReference type="SMART" id="SM00849">
    <property type="entry name" value="Lactamase_B"/>
    <property type="match status" value="1"/>
</dbReference>
<keyword evidence="8" id="KW-1185">Reference proteome</keyword>
<dbReference type="PANTHER" id="PTHR43546">
    <property type="entry name" value="UPF0173 METAL-DEPENDENT HYDROLASE MJ1163-RELATED"/>
    <property type="match status" value="1"/>
</dbReference>
<dbReference type="HAMAP" id="MF_00457">
    <property type="entry name" value="UPF0173"/>
    <property type="match status" value="1"/>
</dbReference>
<proteinExistence type="inferred from homology"/>
<feature type="domain" description="Metallo-beta-lactamase" evidence="6">
    <location>
        <begin position="7"/>
        <end position="192"/>
    </location>
</feature>
<gene>
    <name evidence="7" type="ORF">J2Z22_002957</name>
</gene>
<name>A0ABU3H9A5_9BACL</name>
<dbReference type="InterPro" id="IPR050114">
    <property type="entry name" value="UPF0173_UPF0282_UlaG_hydrolase"/>
</dbReference>
<evidence type="ECO:0000256" key="2">
    <source>
        <dbReference type="ARBA" id="ARBA00034221"/>
    </source>
</evidence>
<dbReference type="Proteomes" id="UP001248709">
    <property type="component" value="Unassembled WGS sequence"/>
</dbReference>
<comment type="catalytic activity">
    <reaction evidence="2">
        <text>3',5'-cyclic CMP + H2O = CMP + H(+)</text>
        <dbReference type="Rhea" id="RHEA:72675"/>
        <dbReference type="ChEBI" id="CHEBI:15377"/>
        <dbReference type="ChEBI" id="CHEBI:15378"/>
        <dbReference type="ChEBI" id="CHEBI:58003"/>
        <dbReference type="ChEBI" id="CHEBI:60377"/>
    </reaction>
    <physiologicalReaction direction="left-to-right" evidence="2">
        <dbReference type="Rhea" id="RHEA:72676"/>
    </physiologicalReaction>
</comment>
<organism evidence="7 8">
    <name type="scientific">Paenibacillus forsythiae</name>
    <dbReference type="NCBI Taxonomy" id="365616"/>
    <lineage>
        <taxon>Bacteria</taxon>
        <taxon>Bacillati</taxon>
        <taxon>Bacillota</taxon>
        <taxon>Bacilli</taxon>
        <taxon>Bacillales</taxon>
        <taxon>Paenibacillaceae</taxon>
        <taxon>Paenibacillus</taxon>
    </lineage>
</organism>
<comment type="similarity">
    <text evidence="5">Belongs to the UPF0173 family.</text>
</comment>
<dbReference type="NCBIfam" id="NF001911">
    <property type="entry name" value="PRK00685.1"/>
    <property type="match status" value="1"/>
</dbReference>
<evidence type="ECO:0000313" key="8">
    <source>
        <dbReference type="Proteomes" id="UP001248709"/>
    </source>
</evidence>
<dbReference type="PANTHER" id="PTHR43546:SF3">
    <property type="entry name" value="UPF0173 METAL-DEPENDENT HYDROLASE MJ1163"/>
    <property type="match status" value="1"/>
</dbReference>
<accession>A0ABU3H9A5</accession>
<keyword evidence="1 5" id="KW-0378">Hydrolase</keyword>
<reference evidence="7 8" key="1">
    <citation type="submission" date="2023-07" db="EMBL/GenBank/DDBJ databases">
        <title>Genomic Encyclopedia of Type Strains, Phase IV (KMG-IV): sequencing the most valuable type-strain genomes for metagenomic binning, comparative biology and taxonomic classification.</title>
        <authorList>
            <person name="Goeker M."/>
        </authorList>
    </citation>
    <scope>NUCLEOTIDE SEQUENCE [LARGE SCALE GENOMIC DNA]</scope>
    <source>
        <strain evidence="7 8">T98</strain>
    </source>
</reference>
<evidence type="ECO:0000256" key="3">
    <source>
        <dbReference type="ARBA" id="ARBA00034301"/>
    </source>
</evidence>
<evidence type="ECO:0000259" key="6">
    <source>
        <dbReference type="SMART" id="SM00849"/>
    </source>
</evidence>